<dbReference type="AlphaFoldDB" id="A0A6C0CD05"/>
<keyword evidence="6" id="KW-0681">Retinal protein</keyword>
<feature type="transmembrane region" description="Helical" evidence="11">
    <location>
        <begin position="179"/>
        <end position="199"/>
    </location>
</feature>
<comment type="subcellular location">
    <subcellularLocation>
        <location evidence="1">Membrane</location>
        <topology evidence="1">Multi-pass membrane protein</topology>
    </subcellularLocation>
</comment>
<dbReference type="Gene3D" id="1.20.1070.10">
    <property type="entry name" value="Rhodopsin 7-helix transmembrane proteins"/>
    <property type="match status" value="1"/>
</dbReference>
<evidence type="ECO:0000256" key="2">
    <source>
        <dbReference type="ARBA" id="ARBA00008130"/>
    </source>
</evidence>
<dbReference type="SUPFAM" id="SSF81321">
    <property type="entry name" value="Family A G protein-coupled receptor-like"/>
    <property type="match status" value="1"/>
</dbReference>
<proteinExistence type="inferred from homology"/>
<dbReference type="PROSITE" id="PS00950">
    <property type="entry name" value="BACTERIAL_OPSIN_1"/>
    <property type="match status" value="1"/>
</dbReference>
<evidence type="ECO:0000256" key="4">
    <source>
        <dbReference type="ARBA" id="ARBA00022606"/>
    </source>
</evidence>
<feature type="transmembrane region" description="Helical" evidence="11">
    <location>
        <begin position="15"/>
        <end position="34"/>
    </location>
</feature>
<name>A0A6C0CD05_9ZZZZ</name>
<evidence type="ECO:0000313" key="12">
    <source>
        <dbReference type="EMBL" id="QHT01720.1"/>
    </source>
</evidence>
<dbReference type="GO" id="GO:0016020">
    <property type="term" value="C:membrane"/>
    <property type="evidence" value="ECO:0007669"/>
    <property type="project" value="UniProtKB-SubCell"/>
</dbReference>
<evidence type="ECO:0000256" key="8">
    <source>
        <dbReference type="ARBA" id="ARBA00022991"/>
    </source>
</evidence>
<keyword evidence="5 11" id="KW-0812">Transmembrane</keyword>
<evidence type="ECO:0000256" key="11">
    <source>
        <dbReference type="SAM" id="Phobius"/>
    </source>
</evidence>
<evidence type="ECO:0000256" key="10">
    <source>
        <dbReference type="ARBA" id="ARBA00023170"/>
    </source>
</evidence>
<dbReference type="InterPro" id="IPR001425">
    <property type="entry name" value="Arc/bac/fun_rhodopsins"/>
</dbReference>
<evidence type="ECO:0000256" key="7">
    <source>
        <dbReference type="ARBA" id="ARBA00022989"/>
    </source>
</evidence>
<keyword evidence="7 11" id="KW-1133">Transmembrane helix</keyword>
<dbReference type="GO" id="GO:0005216">
    <property type="term" value="F:monoatomic ion channel activity"/>
    <property type="evidence" value="ECO:0007669"/>
    <property type="project" value="InterPro"/>
</dbReference>
<feature type="transmembrane region" description="Helical" evidence="11">
    <location>
        <begin position="46"/>
        <end position="66"/>
    </location>
</feature>
<dbReference type="Pfam" id="PF01036">
    <property type="entry name" value="Bac_rhodopsin"/>
    <property type="match status" value="1"/>
</dbReference>
<protein>
    <submittedName>
        <fullName evidence="12">Uncharacterized protein</fullName>
    </submittedName>
</protein>
<feature type="transmembrane region" description="Helical" evidence="11">
    <location>
        <begin position="78"/>
        <end position="100"/>
    </location>
</feature>
<keyword evidence="3" id="KW-0600">Photoreceptor protein</keyword>
<keyword evidence="4" id="KW-0716">Sensory transduction</keyword>
<organism evidence="12">
    <name type="scientific">viral metagenome</name>
    <dbReference type="NCBI Taxonomy" id="1070528"/>
    <lineage>
        <taxon>unclassified sequences</taxon>
        <taxon>metagenomes</taxon>
        <taxon>organismal metagenomes</taxon>
    </lineage>
</organism>
<comment type="similarity">
    <text evidence="2">Belongs to the archaeal/bacterial/fungal opsin family.</text>
</comment>
<dbReference type="GO" id="GO:0007602">
    <property type="term" value="P:phototransduction"/>
    <property type="evidence" value="ECO:0007669"/>
    <property type="project" value="UniProtKB-KW"/>
</dbReference>
<keyword evidence="9 11" id="KW-0472">Membrane</keyword>
<evidence type="ECO:0000256" key="3">
    <source>
        <dbReference type="ARBA" id="ARBA00022543"/>
    </source>
</evidence>
<keyword evidence="8" id="KW-0157">Chromophore</keyword>
<keyword evidence="10" id="KW-0675">Receptor</keyword>
<reference evidence="12" key="1">
    <citation type="journal article" date="2020" name="Nature">
        <title>Giant virus diversity and host interactions through global metagenomics.</title>
        <authorList>
            <person name="Schulz F."/>
            <person name="Roux S."/>
            <person name="Paez-Espino D."/>
            <person name="Jungbluth S."/>
            <person name="Walsh D.A."/>
            <person name="Denef V.J."/>
            <person name="McMahon K.D."/>
            <person name="Konstantinidis K.T."/>
            <person name="Eloe-Fadrosh E.A."/>
            <person name="Kyrpides N.C."/>
            <person name="Woyke T."/>
        </authorList>
    </citation>
    <scope>NUCLEOTIDE SEQUENCE</scope>
    <source>
        <strain evidence="12">GVMAG-M-3300020523-10</strain>
    </source>
</reference>
<evidence type="ECO:0000256" key="9">
    <source>
        <dbReference type="ARBA" id="ARBA00023136"/>
    </source>
</evidence>
<evidence type="ECO:0000256" key="6">
    <source>
        <dbReference type="ARBA" id="ARBA00022925"/>
    </source>
</evidence>
<dbReference type="EMBL" id="MN739380">
    <property type="protein sequence ID" value="QHT01720.1"/>
    <property type="molecule type" value="Genomic_DNA"/>
</dbReference>
<dbReference type="InterPro" id="IPR018229">
    <property type="entry name" value="Rhodopsin_retinal_BS"/>
</dbReference>
<feature type="transmembrane region" description="Helical" evidence="11">
    <location>
        <begin position="148"/>
        <end position="173"/>
    </location>
</feature>
<evidence type="ECO:0000256" key="1">
    <source>
        <dbReference type="ARBA" id="ARBA00004141"/>
    </source>
</evidence>
<sequence>MNYEFIVKDSLHLSFYVQIITLIFGLLIVFLTNVSSSNRLIREALILENGVQIIEGSFYIWFIYFYTKNVDKEDIAKYRYYDWFFSTPLMIISTVAYFHYNNTRLYGSSANAASSLYNFIKTDIQKISELLFYNFNMLFLGYLQELKLISLTISTIFGFLFLGLLFLKMFVYYVKNNSANYLIFYLMLFIWSFYGVAALYKNKIKNASYNILDVFSKNFFGLFLAYSVYNA</sequence>
<evidence type="ECO:0000256" key="5">
    <source>
        <dbReference type="ARBA" id="ARBA00022692"/>
    </source>
</evidence>
<accession>A0A6C0CD05</accession>
<dbReference type="GO" id="GO:0009881">
    <property type="term" value="F:photoreceptor activity"/>
    <property type="evidence" value="ECO:0007669"/>
    <property type="project" value="UniProtKB-KW"/>
</dbReference>
<feature type="transmembrane region" description="Helical" evidence="11">
    <location>
        <begin position="211"/>
        <end position="229"/>
    </location>
</feature>